<dbReference type="Proteomes" id="UP000261812">
    <property type="component" value="Chromosome"/>
</dbReference>
<evidence type="ECO:0000313" key="5">
    <source>
        <dbReference type="Proteomes" id="UP000261812"/>
    </source>
</evidence>
<dbReference type="GO" id="GO:0008324">
    <property type="term" value="F:monoatomic cation transmembrane transporter activity"/>
    <property type="evidence" value="ECO:0007669"/>
    <property type="project" value="InterPro"/>
</dbReference>
<evidence type="ECO:0000313" key="4">
    <source>
        <dbReference type="EMBL" id="QLL29424.1"/>
    </source>
</evidence>
<name>A0A7D6EW87_9CYAN</name>
<keyword evidence="1" id="KW-0472">Membrane</keyword>
<feature type="transmembrane region" description="Helical" evidence="1">
    <location>
        <begin position="367"/>
        <end position="386"/>
    </location>
</feature>
<feature type="transmembrane region" description="Helical" evidence="1">
    <location>
        <begin position="398"/>
        <end position="417"/>
    </location>
</feature>
<organism evidence="4 5">
    <name type="scientific">Thermosynechococcus sichuanensis E542</name>
    <dbReference type="NCBI Taxonomy" id="2016101"/>
    <lineage>
        <taxon>Bacteria</taxon>
        <taxon>Bacillati</taxon>
        <taxon>Cyanobacteriota</taxon>
        <taxon>Cyanophyceae</taxon>
        <taxon>Acaryochloridales</taxon>
        <taxon>Thermosynechococcaceae</taxon>
        <taxon>Thermosynechococcus</taxon>
        <taxon>Thermosynechococcus sichuanensis</taxon>
    </lineage>
</organism>
<protein>
    <submittedName>
        <fullName evidence="4">NAD-binding protein</fullName>
    </submittedName>
</protein>
<dbReference type="InterPro" id="IPR003148">
    <property type="entry name" value="RCK_N"/>
</dbReference>
<dbReference type="EMBL" id="CP032152">
    <property type="protein sequence ID" value="QLL29424.1"/>
    <property type="molecule type" value="Genomic_DNA"/>
</dbReference>
<feature type="transmembrane region" description="Helical" evidence="1">
    <location>
        <begin position="423"/>
        <end position="449"/>
    </location>
</feature>
<keyword evidence="5" id="KW-1185">Reference proteome</keyword>
<dbReference type="PROSITE" id="PS51202">
    <property type="entry name" value="RCK_C"/>
    <property type="match status" value="1"/>
</dbReference>
<dbReference type="InterPro" id="IPR050721">
    <property type="entry name" value="Trk_Ktr_HKT_K-transport"/>
</dbReference>
<dbReference type="KEGG" id="tsq:D3A95_13315"/>
<dbReference type="InterPro" id="IPR006037">
    <property type="entry name" value="RCK_C"/>
</dbReference>
<dbReference type="Pfam" id="PF02254">
    <property type="entry name" value="TrkA_N"/>
    <property type="match status" value="2"/>
</dbReference>
<reference evidence="5" key="1">
    <citation type="submission" date="2018-09" db="EMBL/GenBank/DDBJ databases">
        <title>Complete genome sequence of thermophilic cyanobacteria strain Thermosynechococcus elongatus PKUAC-SCTE542.</title>
        <authorList>
            <person name="Liang Y."/>
            <person name="Tang J."/>
            <person name="Daroch M."/>
        </authorList>
    </citation>
    <scope>NUCLEOTIDE SEQUENCE [LARGE SCALE GENOMIC DNA]</scope>
    <source>
        <strain evidence="5">E542</strain>
    </source>
</reference>
<dbReference type="AlphaFoldDB" id="A0A7D6EW87"/>
<keyword evidence="1" id="KW-1133">Transmembrane helix</keyword>
<evidence type="ECO:0000256" key="1">
    <source>
        <dbReference type="SAM" id="Phobius"/>
    </source>
</evidence>
<gene>
    <name evidence="4" type="ORF">D3A95_13315</name>
</gene>
<dbReference type="PROSITE" id="PS51201">
    <property type="entry name" value="RCK_N"/>
    <property type="match status" value="1"/>
</dbReference>
<dbReference type="PANTHER" id="PTHR43833:SF11">
    <property type="entry name" value="VOLTAGE-GATED POTASSIUM CHANNEL KCH"/>
    <property type="match status" value="1"/>
</dbReference>
<feature type="domain" description="RCK C-terminal" evidence="3">
    <location>
        <begin position="606"/>
        <end position="695"/>
    </location>
</feature>
<dbReference type="SUPFAM" id="SSF51735">
    <property type="entry name" value="NAD(P)-binding Rossmann-fold domains"/>
    <property type="match status" value="2"/>
</dbReference>
<proteinExistence type="predicted"/>
<dbReference type="RefSeq" id="WP_181494962.1">
    <property type="nucleotide sequence ID" value="NZ_CP032152.1"/>
</dbReference>
<keyword evidence="1" id="KW-0812">Transmembrane</keyword>
<evidence type="ECO:0000259" key="2">
    <source>
        <dbReference type="PROSITE" id="PS51201"/>
    </source>
</evidence>
<dbReference type="Gene3D" id="3.40.50.720">
    <property type="entry name" value="NAD(P)-binding Rossmann-like Domain"/>
    <property type="match status" value="2"/>
</dbReference>
<sequence length="770" mass="86361">MASLEDIVDRQLHQLLGSGATWFIDVGDRHLSIWIEATNLDLNRLANWGKTFWQRWQRGSLQLFAAEPRQPFPYWWQFWSVASATPQATQIGENTAGDRFIVCGLGSLGQFCIQSLRRFAGEYLSIEICAIERRANIEWEIPQLTELLSEPVIIGDCRQESVLKAAGIDRCRTLLAVTSDEATNIATAIVARRLNPDVHLVVRSSRDNLNALLEKKLGSFVALNPTELPAPAFALAALEENILAAFTIEGQQFRVFQQPVTADSPLVGTPAHRWQRRHQRLISIRSCHSQSSIFQPTRPHRLFNHWPPDLLFEVGDRPIWIERVEVVKSLPVPDPHPIQRLIQQGRQLPEQAEQFWQWIHSDRSRELIFNGLWIGSGLWLLTAILLRYNVPELTWQKAFAAGFILLLGGFGDVFGGLENDPIPPWLLVVCILVAIVSLLFIVGVLGLLAEKLLQARFEFLKKRPPLPTADHVIVVGLDRIGQQVVQILRAFRQPLVILVDNPEQTQLFEDLPMLLGNIPEKLPQAHLETAKSVVLTTADEMLNLEAALIARQATEQRESPIGLVIGIYDPTLTSDLRDLLPRARPLCAYALAAEAFAGAAFGETMLGLFQIDQQTVLIADYTVTAGDTLEGKLIGEVAYGYAVIPIFYNRHEHFLGGETNYQFLPSDTLQLTVGDRLVVLATIDGLRRIEQGKMAPRRLWRLWVGPPRNAEAALEIGNLITKITGLPLPRSRAFIEQLPATLTLEIYEPQAFRLGQQLQALAPVRLFPLT</sequence>
<dbReference type="PANTHER" id="PTHR43833">
    <property type="entry name" value="POTASSIUM CHANNEL PROTEIN 2-RELATED-RELATED"/>
    <property type="match status" value="1"/>
</dbReference>
<feature type="domain" description="RCK N-terminal" evidence="2">
    <location>
        <begin position="97"/>
        <end position="223"/>
    </location>
</feature>
<evidence type="ECO:0000259" key="3">
    <source>
        <dbReference type="PROSITE" id="PS51202"/>
    </source>
</evidence>
<dbReference type="InterPro" id="IPR036291">
    <property type="entry name" value="NAD(P)-bd_dom_sf"/>
</dbReference>
<accession>A0A7D6EW87</accession>
<dbReference type="GO" id="GO:0006813">
    <property type="term" value="P:potassium ion transport"/>
    <property type="evidence" value="ECO:0007669"/>
    <property type="project" value="InterPro"/>
</dbReference>